<feature type="region of interest" description="Disordered" evidence="1">
    <location>
        <begin position="106"/>
        <end position="261"/>
    </location>
</feature>
<feature type="compositionally biased region" description="Low complexity" evidence="1">
    <location>
        <begin position="768"/>
        <end position="787"/>
    </location>
</feature>
<feature type="compositionally biased region" description="Basic and acidic residues" evidence="1">
    <location>
        <begin position="857"/>
        <end position="870"/>
    </location>
</feature>
<sequence length="870" mass="94304">MSVPLLQLSTLDEDMEMSSDIHGVDIDIDLTASPGPEGDHDIDYMIEDALDEGAHEEGDDIMLDEFDEMMPDEDMVQAEPADFGASHETTQPDSFAVEATGELNQNPHFHLSFPDDGLPPTQVSEDHDVHPSSSKTESQNETAETTQSVLTHEKQPTPVQSPPSQHVEDASAQITYEEADQVSTDNLPTEQDKPSLGTDNPTEADNKTDLSNPHATDDAPVGQHQVAAEELPEPANVETDAHDEQSGTHDPEHEDYEEHSDVDSIHPVTVYYEGNTLSLFPPMDENEVETYLLADQSIADEGLDALFQACREVLGDSIGDDEHLQLHVQTLDLGISEDSADCTKVSLRLILQTYLDLFRHDGVENPEPMLVTLTHKPRFSARLDALLSAVKEAKGLSQIDFLNTPHAEPYEGDDEEDQDGGENGSTKFVAPLKLPEPEQSPVADRVQTGHHATPEHVPEPVGKSFDTTQDEHQSETAHADEAKDGEVQASEVHDSVHEGHDGHDDSHPQGDDSHEQHHEIDYEDTFEISYEDEKAEGQGQETTDVTHEDKDSAETEAPETAAVEAGSNAEPQVPNTSTSSSTVQGEVNEVTNFSYEGTETQDEAHAADGFEGAYDETANYDGIDFDTGYQPAYDQEGVPVMYDDAYYGGEYYGDEQNATETANDETLVAEGSSTLQEFEAGDQEYYVDGTLLTENEDEEHAEEQSAQSPSTTVEVPTESEPAQAAPGSQQTPANPSTSVHSGPGTFEVPDESDEDVINYDEEDEEPVAPLTLATDTPSAPPALATTTRSVQPTTPATKSDVSVTISRPENDIGKPTVTVTVTPESKSSVSTSGSGTPTSAGGSPLGKRQRDETDEAEITRAQELKRQRSG</sequence>
<evidence type="ECO:0000256" key="1">
    <source>
        <dbReference type="SAM" id="MobiDB-lite"/>
    </source>
</evidence>
<name>A0A6G1HIX2_9PEZI</name>
<dbReference type="InterPro" id="IPR018822">
    <property type="entry name" value="UPF0646"/>
</dbReference>
<feature type="compositionally biased region" description="Low complexity" evidence="1">
    <location>
        <begin position="815"/>
        <end position="842"/>
    </location>
</feature>
<accession>A0A6G1HIX2</accession>
<protein>
    <submittedName>
        <fullName evidence="2">Uncharacterized protein</fullName>
    </submittedName>
</protein>
<feature type="compositionally biased region" description="Polar residues" evidence="1">
    <location>
        <begin position="788"/>
        <end position="807"/>
    </location>
</feature>
<feature type="compositionally biased region" description="Acidic residues" evidence="1">
    <location>
        <begin position="521"/>
        <end position="530"/>
    </location>
</feature>
<evidence type="ECO:0000313" key="3">
    <source>
        <dbReference type="Proteomes" id="UP000799640"/>
    </source>
</evidence>
<feature type="compositionally biased region" description="Basic and acidic residues" evidence="1">
    <location>
        <begin position="469"/>
        <end position="520"/>
    </location>
</feature>
<organism evidence="2 3">
    <name type="scientific">Trichodelitschia bisporula</name>
    <dbReference type="NCBI Taxonomy" id="703511"/>
    <lineage>
        <taxon>Eukaryota</taxon>
        <taxon>Fungi</taxon>
        <taxon>Dikarya</taxon>
        <taxon>Ascomycota</taxon>
        <taxon>Pezizomycotina</taxon>
        <taxon>Dothideomycetes</taxon>
        <taxon>Dothideomycetes incertae sedis</taxon>
        <taxon>Phaeotrichales</taxon>
        <taxon>Phaeotrichaceae</taxon>
        <taxon>Trichodelitschia</taxon>
    </lineage>
</organism>
<feature type="compositionally biased region" description="Basic and acidic residues" evidence="1">
    <location>
        <begin position="544"/>
        <end position="553"/>
    </location>
</feature>
<feature type="compositionally biased region" description="Polar residues" evidence="1">
    <location>
        <begin position="569"/>
        <end position="598"/>
    </location>
</feature>
<dbReference type="OrthoDB" id="5339076at2759"/>
<keyword evidence="3" id="KW-1185">Reference proteome</keyword>
<feature type="compositionally biased region" description="Basic and acidic residues" evidence="1">
    <location>
        <begin position="239"/>
        <end position="252"/>
    </location>
</feature>
<feature type="compositionally biased region" description="Polar residues" evidence="1">
    <location>
        <begin position="704"/>
        <end position="714"/>
    </location>
</feature>
<feature type="compositionally biased region" description="Polar residues" evidence="1">
    <location>
        <begin position="197"/>
        <end position="214"/>
    </location>
</feature>
<dbReference type="EMBL" id="ML996709">
    <property type="protein sequence ID" value="KAF2396008.1"/>
    <property type="molecule type" value="Genomic_DNA"/>
</dbReference>
<proteinExistence type="predicted"/>
<dbReference type="Proteomes" id="UP000799640">
    <property type="component" value="Unassembled WGS sequence"/>
</dbReference>
<gene>
    <name evidence="2" type="ORF">EJ06DRAFT_253613</name>
</gene>
<reference evidence="2" key="1">
    <citation type="journal article" date="2020" name="Stud. Mycol.">
        <title>101 Dothideomycetes genomes: a test case for predicting lifestyles and emergence of pathogens.</title>
        <authorList>
            <person name="Haridas S."/>
            <person name="Albert R."/>
            <person name="Binder M."/>
            <person name="Bloem J."/>
            <person name="Labutti K."/>
            <person name="Salamov A."/>
            <person name="Andreopoulos B."/>
            <person name="Baker S."/>
            <person name="Barry K."/>
            <person name="Bills G."/>
            <person name="Bluhm B."/>
            <person name="Cannon C."/>
            <person name="Castanera R."/>
            <person name="Culley D."/>
            <person name="Daum C."/>
            <person name="Ezra D."/>
            <person name="Gonzalez J."/>
            <person name="Henrissat B."/>
            <person name="Kuo A."/>
            <person name="Liang C."/>
            <person name="Lipzen A."/>
            <person name="Lutzoni F."/>
            <person name="Magnuson J."/>
            <person name="Mondo S."/>
            <person name="Nolan M."/>
            <person name="Ohm R."/>
            <person name="Pangilinan J."/>
            <person name="Park H.-J."/>
            <person name="Ramirez L."/>
            <person name="Alfaro M."/>
            <person name="Sun H."/>
            <person name="Tritt A."/>
            <person name="Yoshinaga Y."/>
            <person name="Zwiers L.-H."/>
            <person name="Turgeon B."/>
            <person name="Goodwin S."/>
            <person name="Spatafora J."/>
            <person name="Crous P."/>
            <person name="Grigoriev I."/>
        </authorList>
    </citation>
    <scope>NUCLEOTIDE SEQUENCE</scope>
    <source>
        <strain evidence="2">CBS 262.69</strain>
    </source>
</reference>
<feature type="region of interest" description="Disordered" evidence="1">
    <location>
        <begin position="688"/>
        <end position="870"/>
    </location>
</feature>
<evidence type="ECO:0000313" key="2">
    <source>
        <dbReference type="EMBL" id="KAF2396008.1"/>
    </source>
</evidence>
<feature type="region of interest" description="Disordered" evidence="1">
    <location>
        <begin position="400"/>
        <end position="613"/>
    </location>
</feature>
<dbReference type="AlphaFoldDB" id="A0A6G1HIX2"/>
<dbReference type="Pfam" id="PF10336">
    <property type="entry name" value="DUF2420"/>
    <property type="match status" value="1"/>
</dbReference>
<feature type="compositionally biased region" description="Polar residues" evidence="1">
    <location>
        <begin position="726"/>
        <end position="740"/>
    </location>
</feature>
<feature type="compositionally biased region" description="Acidic residues" evidence="1">
    <location>
        <begin position="748"/>
        <end position="766"/>
    </location>
</feature>
<feature type="compositionally biased region" description="Acidic residues" evidence="1">
    <location>
        <begin position="410"/>
        <end position="420"/>
    </location>
</feature>
<feature type="compositionally biased region" description="Polar residues" evidence="1">
    <location>
        <begin position="131"/>
        <end position="150"/>
    </location>
</feature>